<keyword evidence="1" id="KW-0202">Cytokine</keyword>
<dbReference type="STRING" id="1676925.ENSPKIP00000012102"/>
<evidence type="ECO:0000256" key="2">
    <source>
        <dbReference type="SAM" id="SignalP"/>
    </source>
</evidence>
<reference evidence="4" key="1">
    <citation type="submission" date="2025-05" db="UniProtKB">
        <authorList>
            <consortium name="Ensembl"/>
        </authorList>
    </citation>
    <scope>IDENTIFICATION</scope>
</reference>
<dbReference type="InterPro" id="IPR039809">
    <property type="entry name" value="Chemokine_b/g/d"/>
</dbReference>
<keyword evidence="2" id="KW-0732">Signal</keyword>
<feature type="chain" id="PRO_5044589289" evidence="2">
    <location>
        <begin position="23"/>
        <end position="98"/>
    </location>
</feature>
<dbReference type="PANTHER" id="PTHR12015">
    <property type="entry name" value="SMALL INDUCIBLE CYTOKINE A"/>
    <property type="match status" value="1"/>
</dbReference>
<accession>A0A3B3R1Q1</accession>
<proteinExistence type="predicted"/>
<protein>
    <submittedName>
        <fullName evidence="4">Chemokine (C-C motif) ligand 25a</fullName>
    </submittedName>
</protein>
<dbReference type="GO" id="GO:0006955">
    <property type="term" value="P:immune response"/>
    <property type="evidence" value="ECO:0007669"/>
    <property type="project" value="InterPro"/>
</dbReference>
<organism evidence="4 5">
    <name type="scientific">Paramormyrops kingsleyae</name>
    <dbReference type="NCBI Taxonomy" id="1676925"/>
    <lineage>
        <taxon>Eukaryota</taxon>
        <taxon>Metazoa</taxon>
        <taxon>Chordata</taxon>
        <taxon>Craniata</taxon>
        <taxon>Vertebrata</taxon>
        <taxon>Euteleostomi</taxon>
        <taxon>Actinopterygii</taxon>
        <taxon>Neopterygii</taxon>
        <taxon>Teleostei</taxon>
        <taxon>Osteoglossocephala</taxon>
        <taxon>Osteoglossomorpha</taxon>
        <taxon>Osteoglossiformes</taxon>
        <taxon>Mormyridae</taxon>
        <taxon>Paramormyrops</taxon>
    </lineage>
</organism>
<dbReference type="GO" id="GO:0072679">
    <property type="term" value="P:thymocyte migration"/>
    <property type="evidence" value="ECO:0007669"/>
    <property type="project" value="Ensembl"/>
</dbReference>
<dbReference type="CTD" id="100333914"/>
<keyword evidence="5" id="KW-1185">Reference proteome</keyword>
<dbReference type="KEGG" id="pki:111847618"/>
<dbReference type="GO" id="GO:0005615">
    <property type="term" value="C:extracellular space"/>
    <property type="evidence" value="ECO:0007669"/>
    <property type="project" value="UniProtKB-KW"/>
</dbReference>
<dbReference type="SUPFAM" id="SSF54117">
    <property type="entry name" value="Interleukin 8-like chemokines"/>
    <property type="match status" value="1"/>
</dbReference>
<dbReference type="PANTHER" id="PTHR12015:SF186">
    <property type="entry name" value="C-C MOTIF CHEMOKINE 21-LIKE-RELATED"/>
    <property type="match status" value="1"/>
</dbReference>
<dbReference type="AlphaFoldDB" id="A0A3B3R1Q1"/>
<dbReference type="GO" id="GO:0097535">
    <property type="term" value="P:lymphoid lineage cell migration into thymus"/>
    <property type="evidence" value="ECO:0007669"/>
    <property type="project" value="Ensembl"/>
</dbReference>
<dbReference type="Ensembl" id="ENSPKIT00000036485.1">
    <property type="protein sequence ID" value="ENSPKIP00000012102.1"/>
    <property type="gene ID" value="ENSPKIG00000000017.1"/>
</dbReference>
<dbReference type="Ensembl" id="ENSPKIT00000036491.1">
    <property type="protein sequence ID" value="ENSPKIP00000012108.1"/>
    <property type="gene ID" value="ENSPKIG00000000017.1"/>
</dbReference>
<evidence type="ECO:0000259" key="3">
    <source>
        <dbReference type="SMART" id="SM00199"/>
    </source>
</evidence>
<dbReference type="InterPro" id="IPR001811">
    <property type="entry name" value="Chemokine_IL8-like_dom"/>
</dbReference>
<dbReference type="Pfam" id="PF00048">
    <property type="entry name" value="IL8"/>
    <property type="match status" value="1"/>
</dbReference>
<dbReference type="InterPro" id="IPR036048">
    <property type="entry name" value="Interleukin_8-like_sf"/>
</dbReference>
<sequence>MRFSTLFFILLLAFLCLTLAQGAYEDCCLRYVAPVKRSTKRTVVKYKRQEVDGGCNIPAIVFITKRDRAFCANPKEQWVKKLMIFVDKLARKGPKKNI</sequence>
<feature type="signal peptide" evidence="2">
    <location>
        <begin position="1"/>
        <end position="22"/>
    </location>
</feature>
<dbReference type="GeneTree" id="ENSGT00900000141362"/>
<name>A0A3B3R1Q1_9TELE</name>
<evidence type="ECO:0000256" key="1">
    <source>
        <dbReference type="ARBA" id="ARBA00022514"/>
    </source>
</evidence>
<dbReference type="SMART" id="SM00199">
    <property type="entry name" value="SCY"/>
    <property type="match status" value="1"/>
</dbReference>
<dbReference type="GO" id="GO:0008009">
    <property type="term" value="F:chemokine activity"/>
    <property type="evidence" value="ECO:0007669"/>
    <property type="project" value="InterPro"/>
</dbReference>
<dbReference type="Proteomes" id="UP000261540">
    <property type="component" value="Unplaced"/>
</dbReference>
<dbReference type="OrthoDB" id="9447832at2759"/>
<dbReference type="Gene3D" id="2.40.50.40">
    <property type="match status" value="1"/>
</dbReference>
<evidence type="ECO:0000313" key="5">
    <source>
        <dbReference type="Proteomes" id="UP000261540"/>
    </source>
</evidence>
<dbReference type="GO" id="GO:0048538">
    <property type="term" value="P:thymus development"/>
    <property type="evidence" value="ECO:0007669"/>
    <property type="project" value="Ensembl"/>
</dbReference>
<evidence type="ECO:0000313" key="4">
    <source>
        <dbReference type="Ensembl" id="ENSPKIP00000012114.1"/>
    </source>
</evidence>
<feature type="domain" description="Chemokine interleukin-8-like" evidence="3">
    <location>
        <begin position="24"/>
        <end position="86"/>
    </location>
</feature>
<dbReference type="Ensembl" id="ENSPKIT00000036497.1">
    <property type="protein sequence ID" value="ENSPKIP00000012114.1"/>
    <property type="gene ID" value="ENSPKIG00000000017.1"/>
</dbReference>